<evidence type="ECO:0000313" key="4">
    <source>
        <dbReference type="Proteomes" id="UP000823749"/>
    </source>
</evidence>
<reference evidence="3" key="1">
    <citation type="submission" date="2020-08" db="EMBL/GenBank/DDBJ databases">
        <title>Plant Genome Project.</title>
        <authorList>
            <person name="Zhang R.-G."/>
        </authorList>
    </citation>
    <scope>NUCLEOTIDE SEQUENCE</scope>
    <source>
        <strain evidence="3">WSP0</strain>
        <tissue evidence="3">Leaf</tissue>
    </source>
</reference>
<gene>
    <name evidence="3" type="ORF">RHGRI_006864</name>
</gene>
<accession>A0AAV6KUT3</accession>
<feature type="signal peptide" evidence="2">
    <location>
        <begin position="1"/>
        <end position="18"/>
    </location>
</feature>
<proteinExistence type="predicted"/>
<keyword evidence="2" id="KW-0732">Signal</keyword>
<dbReference type="AlphaFoldDB" id="A0AAV6KUT3"/>
<evidence type="ECO:0000313" key="3">
    <source>
        <dbReference type="EMBL" id="KAG5556408.1"/>
    </source>
</evidence>
<protein>
    <submittedName>
        <fullName evidence="3">Uncharacterized protein</fullName>
    </submittedName>
</protein>
<feature type="chain" id="PRO_5043753357" evidence="2">
    <location>
        <begin position="19"/>
        <end position="175"/>
    </location>
</feature>
<organism evidence="3 4">
    <name type="scientific">Rhododendron griersonianum</name>
    <dbReference type="NCBI Taxonomy" id="479676"/>
    <lineage>
        <taxon>Eukaryota</taxon>
        <taxon>Viridiplantae</taxon>
        <taxon>Streptophyta</taxon>
        <taxon>Embryophyta</taxon>
        <taxon>Tracheophyta</taxon>
        <taxon>Spermatophyta</taxon>
        <taxon>Magnoliopsida</taxon>
        <taxon>eudicotyledons</taxon>
        <taxon>Gunneridae</taxon>
        <taxon>Pentapetalae</taxon>
        <taxon>asterids</taxon>
        <taxon>Ericales</taxon>
        <taxon>Ericaceae</taxon>
        <taxon>Ericoideae</taxon>
        <taxon>Rhodoreae</taxon>
        <taxon>Rhododendron</taxon>
    </lineage>
</organism>
<dbReference type="EMBL" id="JACTNZ010000003">
    <property type="protein sequence ID" value="KAG5556408.1"/>
    <property type="molecule type" value="Genomic_DNA"/>
</dbReference>
<evidence type="ECO:0000256" key="2">
    <source>
        <dbReference type="SAM" id="SignalP"/>
    </source>
</evidence>
<feature type="region of interest" description="Disordered" evidence="1">
    <location>
        <begin position="135"/>
        <end position="175"/>
    </location>
</feature>
<comment type="caution">
    <text evidence="3">The sequence shown here is derived from an EMBL/GenBank/DDBJ whole genome shotgun (WGS) entry which is preliminary data.</text>
</comment>
<evidence type="ECO:0000256" key="1">
    <source>
        <dbReference type="SAM" id="MobiDB-lite"/>
    </source>
</evidence>
<sequence length="175" mass="20067">MIFLVLILLPSFSHYSRKMPSNSKELSLSSSSPLEELYAVREAQACASTKYRHQYLKVVELVGFMGHAKDFELASPLLENAVSLDKLVINPRSPYDVDNYGFVDFEDLEWCRKFQWICNIEWLNLTYTATRTPPLPNSAYNPHSPTPPLPSPESEPPSTEQLHQKKEHNKQQQNS</sequence>
<keyword evidence="4" id="KW-1185">Reference proteome</keyword>
<name>A0AAV6KUT3_9ERIC</name>
<feature type="compositionally biased region" description="Pro residues" evidence="1">
    <location>
        <begin position="144"/>
        <end position="155"/>
    </location>
</feature>
<dbReference type="Proteomes" id="UP000823749">
    <property type="component" value="Chromosome 3"/>
</dbReference>